<sequence>MELVQESGKCPEAMGLVPVILSPQRAAGQPALICSSQLRADKQDTAAALIVGTKGLLSTAHRYRNLKGHGAVNDRKEEGHSSLPLYCTDRTLLLSDCWVHMNGGGKGLAK</sequence>
<proteinExistence type="predicted"/>
<dbReference type="Proteomes" id="UP000289886">
    <property type="component" value="Unassembled WGS sequence"/>
</dbReference>
<name>A0A444UUN4_ACIRT</name>
<protein>
    <submittedName>
        <fullName evidence="1">Uncharacterized protein</fullName>
    </submittedName>
</protein>
<keyword evidence="2" id="KW-1185">Reference proteome</keyword>
<evidence type="ECO:0000313" key="2">
    <source>
        <dbReference type="Proteomes" id="UP000289886"/>
    </source>
</evidence>
<dbReference type="AlphaFoldDB" id="A0A444UUN4"/>
<reference evidence="1 2" key="1">
    <citation type="submission" date="2019-01" db="EMBL/GenBank/DDBJ databases">
        <title>Draft Genome and Complete Hox-Cluster Characterization of the Sterlet Sturgeon (Acipenser ruthenus).</title>
        <authorList>
            <person name="Wei Q."/>
        </authorList>
    </citation>
    <scope>NUCLEOTIDE SEQUENCE [LARGE SCALE GENOMIC DNA]</scope>
    <source>
        <strain evidence="1">WHYD16114868_AA</strain>
        <tissue evidence="1">Blood</tissue>
    </source>
</reference>
<comment type="caution">
    <text evidence="1">The sequence shown here is derived from an EMBL/GenBank/DDBJ whole genome shotgun (WGS) entry which is preliminary data.</text>
</comment>
<accession>A0A444UUN4</accession>
<gene>
    <name evidence="1" type="ORF">EOD39_20702</name>
</gene>
<evidence type="ECO:0000313" key="1">
    <source>
        <dbReference type="EMBL" id="RXM91894.1"/>
    </source>
</evidence>
<dbReference type="EMBL" id="SCEB01007460">
    <property type="protein sequence ID" value="RXM91894.1"/>
    <property type="molecule type" value="Genomic_DNA"/>
</dbReference>
<organism evidence="1 2">
    <name type="scientific">Acipenser ruthenus</name>
    <name type="common">Sterlet sturgeon</name>
    <dbReference type="NCBI Taxonomy" id="7906"/>
    <lineage>
        <taxon>Eukaryota</taxon>
        <taxon>Metazoa</taxon>
        <taxon>Chordata</taxon>
        <taxon>Craniata</taxon>
        <taxon>Vertebrata</taxon>
        <taxon>Euteleostomi</taxon>
        <taxon>Actinopterygii</taxon>
        <taxon>Chondrostei</taxon>
        <taxon>Acipenseriformes</taxon>
        <taxon>Acipenseridae</taxon>
        <taxon>Acipenser</taxon>
    </lineage>
</organism>